<dbReference type="PIRSF" id="PIRSF005902">
    <property type="entry name" value="DNase_TatD"/>
    <property type="match status" value="1"/>
</dbReference>
<dbReference type="PANTHER" id="PTHR46124">
    <property type="entry name" value="D-AMINOACYL-TRNA DEACYLASE"/>
    <property type="match status" value="1"/>
</dbReference>
<comment type="caution">
    <text evidence="5">The sequence shown here is derived from an EMBL/GenBank/DDBJ whole genome shotgun (WGS) entry which is preliminary data.</text>
</comment>
<evidence type="ECO:0000256" key="2">
    <source>
        <dbReference type="ARBA" id="ARBA00022723"/>
    </source>
</evidence>
<evidence type="ECO:0000256" key="3">
    <source>
        <dbReference type="ARBA" id="ARBA00022801"/>
    </source>
</evidence>
<dbReference type="InterPro" id="IPR015991">
    <property type="entry name" value="TatD/YcfH-like"/>
</dbReference>
<dbReference type="NCBIfam" id="TIGR00010">
    <property type="entry name" value="YchF/TatD family DNA exonuclease"/>
    <property type="match status" value="1"/>
</dbReference>
<keyword evidence="3" id="KW-0378">Hydrolase</keyword>
<dbReference type="InterPro" id="IPR001130">
    <property type="entry name" value="TatD-like"/>
</dbReference>
<dbReference type="Gene3D" id="3.20.20.140">
    <property type="entry name" value="Metal-dependent hydrolases"/>
    <property type="match status" value="1"/>
</dbReference>
<proteinExistence type="inferred from homology"/>
<feature type="binding site" evidence="4">
    <location>
        <position position="141"/>
    </location>
    <ligand>
        <name>a divalent metal cation</name>
        <dbReference type="ChEBI" id="CHEBI:60240"/>
        <label>2</label>
    </ligand>
</feature>
<evidence type="ECO:0000313" key="5">
    <source>
        <dbReference type="EMBL" id="ORC34203.1"/>
    </source>
</evidence>
<sequence>MKKKTEAPDISGYVDTHFHVLHSIKKGLSRQEVLDSSFDSGMIFGIDIATGPEDFNERLALSREYPGLFLSIGYYPSWAESAPDSLEETLASQAGRSDKIVAIGEAGLDYYWKYGTPQKQKELFSRQIYTANQLKLPIIVHCRDAQEDLLELLQETRVEHGGVIHCFSGDYSFASACMDLGFYISFAGNLTYRNAPELRDVLTKLPLHSLLLETDAPYLSPEPRRGRINRPSNVRFTYQAAADILGLETEELVYTVRRNMEKLFNLPGS</sequence>
<dbReference type="GO" id="GO:0046872">
    <property type="term" value="F:metal ion binding"/>
    <property type="evidence" value="ECO:0007669"/>
    <property type="project" value="UniProtKB-KW"/>
</dbReference>
<dbReference type="PROSITE" id="PS01091">
    <property type="entry name" value="TATD_3"/>
    <property type="match status" value="1"/>
</dbReference>
<dbReference type="OrthoDB" id="9810005at2"/>
<dbReference type="PANTHER" id="PTHR46124:SF2">
    <property type="entry name" value="D-AMINOACYL-TRNA DEACYLASE"/>
    <property type="match status" value="1"/>
</dbReference>
<evidence type="ECO:0008006" key="7">
    <source>
        <dbReference type="Google" id="ProtNLM"/>
    </source>
</evidence>
<dbReference type="FunFam" id="3.20.20.140:FF:000005">
    <property type="entry name" value="TatD family hydrolase"/>
    <property type="match status" value="1"/>
</dbReference>
<feature type="binding site" evidence="4">
    <location>
        <position position="17"/>
    </location>
    <ligand>
        <name>a divalent metal cation</name>
        <dbReference type="ChEBI" id="CHEBI:60240"/>
        <label>1</label>
    </ligand>
</feature>
<dbReference type="GO" id="GO:0005829">
    <property type="term" value="C:cytosol"/>
    <property type="evidence" value="ECO:0007669"/>
    <property type="project" value="TreeGrafter"/>
</dbReference>
<evidence type="ECO:0000256" key="4">
    <source>
        <dbReference type="PIRSR" id="PIRSR005902-1"/>
    </source>
</evidence>
<keyword evidence="6" id="KW-1185">Reference proteome</keyword>
<dbReference type="GO" id="GO:0004536">
    <property type="term" value="F:DNA nuclease activity"/>
    <property type="evidence" value="ECO:0007669"/>
    <property type="project" value="InterPro"/>
</dbReference>
<dbReference type="Proteomes" id="UP000192343">
    <property type="component" value="Unassembled WGS sequence"/>
</dbReference>
<dbReference type="InterPro" id="IPR032466">
    <property type="entry name" value="Metal_Hydrolase"/>
</dbReference>
<feature type="binding site" evidence="4">
    <location>
        <position position="215"/>
    </location>
    <ligand>
        <name>a divalent metal cation</name>
        <dbReference type="ChEBI" id="CHEBI:60240"/>
        <label>1</label>
    </ligand>
</feature>
<feature type="binding site" evidence="4">
    <location>
        <position position="165"/>
    </location>
    <ligand>
        <name>a divalent metal cation</name>
        <dbReference type="ChEBI" id="CHEBI:60240"/>
        <label>2</label>
    </ligand>
</feature>
<name>A0A1Y1RWZ3_9SPIO</name>
<dbReference type="CDD" id="cd01310">
    <property type="entry name" value="TatD_DNAse"/>
    <property type="match status" value="1"/>
</dbReference>
<evidence type="ECO:0000313" key="6">
    <source>
        <dbReference type="Proteomes" id="UP000192343"/>
    </source>
</evidence>
<gene>
    <name evidence="5" type="ORF">B4O97_12885</name>
</gene>
<dbReference type="Pfam" id="PF01026">
    <property type="entry name" value="TatD_DNase"/>
    <property type="match status" value="1"/>
</dbReference>
<dbReference type="SUPFAM" id="SSF51556">
    <property type="entry name" value="Metallo-dependent hydrolases"/>
    <property type="match status" value="1"/>
</dbReference>
<dbReference type="RefSeq" id="WP_083051405.1">
    <property type="nucleotide sequence ID" value="NZ_MWQY01000014.1"/>
</dbReference>
<dbReference type="AlphaFoldDB" id="A0A1Y1RWZ3"/>
<evidence type="ECO:0000256" key="1">
    <source>
        <dbReference type="ARBA" id="ARBA00009275"/>
    </source>
</evidence>
<dbReference type="EMBL" id="MWQY01000014">
    <property type="protein sequence ID" value="ORC34203.1"/>
    <property type="molecule type" value="Genomic_DNA"/>
</dbReference>
<keyword evidence="2 4" id="KW-0479">Metal-binding</keyword>
<dbReference type="InterPro" id="IPR018228">
    <property type="entry name" value="DNase_TatD-rel_CS"/>
</dbReference>
<organism evidence="5 6">
    <name type="scientific">Marispirochaeta aestuarii</name>
    <dbReference type="NCBI Taxonomy" id="1963862"/>
    <lineage>
        <taxon>Bacteria</taxon>
        <taxon>Pseudomonadati</taxon>
        <taxon>Spirochaetota</taxon>
        <taxon>Spirochaetia</taxon>
        <taxon>Spirochaetales</taxon>
        <taxon>Spirochaetaceae</taxon>
        <taxon>Marispirochaeta</taxon>
    </lineage>
</organism>
<feature type="binding site" evidence="4">
    <location>
        <position position="19"/>
    </location>
    <ligand>
        <name>a divalent metal cation</name>
        <dbReference type="ChEBI" id="CHEBI:60240"/>
        <label>1</label>
    </ligand>
</feature>
<feature type="binding site" evidence="4">
    <location>
        <position position="105"/>
    </location>
    <ligand>
        <name>a divalent metal cation</name>
        <dbReference type="ChEBI" id="CHEBI:60240"/>
        <label>1</label>
    </ligand>
</feature>
<dbReference type="STRING" id="1963862.B4O97_12885"/>
<protein>
    <recommendedName>
        <fullName evidence="7">Hydrolase TatD</fullName>
    </recommendedName>
</protein>
<reference evidence="5 6" key="1">
    <citation type="submission" date="2017-03" db="EMBL/GenBank/DDBJ databases">
        <title>Draft Genome sequence of Marispirochaeta sp. strain JC444.</title>
        <authorList>
            <person name="Shivani Y."/>
            <person name="Subhash Y."/>
            <person name="Sasikala C."/>
            <person name="Ramana C."/>
        </authorList>
    </citation>
    <scope>NUCLEOTIDE SEQUENCE [LARGE SCALE GENOMIC DNA]</scope>
    <source>
        <strain evidence="5 6">JC444</strain>
    </source>
</reference>
<dbReference type="GO" id="GO:0016788">
    <property type="term" value="F:hydrolase activity, acting on ester bonds"/>
    <property type="evidence" value="ECO:0007669"/>
    <property type="project" value="InterPro"/>
</dbReference>
<accession>A0A1Y1RWZ3</accession>
<comment type="similarity">
    <text evidence="1">Belongs to the metallo-dependent hydrolases superfamily. TatD-type hydrolase family.</text>
</comment>
<dbReference type="PROSITE" id="PS01090">
    <property type="entry name" value="TATD_2"/>
    <property type="match status" value="1"/>
</dbReference>